<feature type="compositionally biased region" description="Low complexity" evidence="2">
    <location>
        <begin position="566"/>
        <end position="576"/>
    </location>
</feature>
<feature type="region of interest" description="Disordered" evidence="2">
    <location>
        <begin position="1"/>
        <end position="66"/>
    </location>
</feature>
<evidence type="ECO:0000313" key="3">
    <source>
        <dbReference type="EMBL" id="CDW76695.1"/>
    </source>
</evidence>
<feature type="compositionally biased region" description="Basic and acidic residues" evidence="2">
    <location>
        <begin position="27"/>
        <end position="47"/>
    </location>
</feature>
<protein>
    <submittedName>
        <fullName evidence="3">Uncharacterized protein</fullName>
    </submittedName>
</protein>
<evidence type="ECO:0000256" key="1">
    <source>
        <dbReference type="SAM" id="Coils"/>
    </source>
</evidence>
<dbReference type="OrthoDB" id="8185397at2759"/>
<dbReference type="Proteomes" id="UP000039865">
    <property type="component" value="Unassembled WGS sequence"/>
</dbReference>
<feature type="region of interest" description="Disordered" evidence="2">
    <location>
        <begin position="555"/>
        <end position="583"/>
    </location>
</feature>
<accession>A0A078A540</accession>
<evidence type="ECO:0000256" key="2">
    <source>
        <dbReference type="SAM" id="MobiDB-lite"/>
    </source>
</evidence>
<evidence type="ECO:0000313" key="4">
    <source>
        <dbReference type="Proteomes" id="UP000039865"/>
    </source>
</evidence>
<keyword evidence="4" id="KW-1185">Reference proteome</keyword>
<feature type="coiled-coil region" evidence="1">
    <location>
        <begin position="97"/>
        <end position="134"/>
    </location>
</feature>
<keyword evidence="1" id="KW-0175">Coiled coil</keyword>
<dbReference type="EMBL" id="CCKQ01005455">
    <property type="protein sequence ID" value="CDW76695.1"/>
    <property type="molecule type" value="Genomic_DNA"/>
</dbReference>
<gene>
    <name evidence="3" type="primary">Contig13182.g14059</name>
    <name evidence="3" type="ORF">STYLEM_5656</name>
</gene>
<feature type="compositionally biased region" description="Polar residues" evidence="2">
    <location>
        <begin position="182"/>
        <end position="191"/>
    </location>
</feature>
<feature type="region of interest" description="Disordered" evidence="2">
    <location>
        <begin position="182"/>
        <end position="202"/>
    </location>
</feature>
<dbReference type="InParanoid" id="A0A078A540"/>
<name>A0A078A540_STYLE</name>
<organism evidence="3 4">
    <name type="scientific">Stylonychia lemnae</name>
    <name type="common">Ciliate</name>
    <dbReference type="NCBI Taxonomy" id="5949"/>
    <lineage>
        <taxon>Eukaryota</taxon>
        <taxon>Sar</taxon>
        <taxon>Alveolata</taxon>
        <taxon>Ciliophora</taxon>
        <taxon>Intramacronucleata</taxon>
        <taxon>Spirotrichea</taxon>
        <taxon>Stichotrichia</taxon>
        <taxon>Sporadotrichida</taxon>
        <taxon>Oxytrichidae</taxon>
        <taxon>Stylonychinae</taxon>
        <taxon>Stylonychia</taxon>
    </lineage>
</organism>
<sequence>MSSPSNYGGKFNIGAGSGGPQSGLSPEQKKRMEREARHQREREETMKLGDYNPFGRGGAGAPLRDAQGNIITTRKVGFAIDANNIAKDPEQTRKTYEQELREQIKMKNEKVQQAKRAERMQDEMEERRVKEELDMLNQRDRQSILKEKGGVAAQTSALSRDYSMPKLMNNLETKSVLSVQFNDPGKQSISPPSYEPQRQRPASEFQMDGNRGMIHSRSEVNVGLGYKGTYSYDIQRQGYDPRDVQQLLNLRTEASKIKSDTRQTEQDLQRIQDHITNKNDWHSYYEQELSRALNMPIFKKNQQGTNQSQQYLFPQMNNQNDDNLQKNKWVSLLQNKSSVLNRQVSSREYPQSKGHALRSAAVSLFDGKPPMKFMQGAGSWDIMAGGINDNNLITESKIVPIDQYSSVYNPQFNKVEDESANLDQGVGSKFIENDREYYDQADQAIREIQELNKLSEMTHKKEEVTQMKRYASQAQLNQKLKTMDIVNYKPPKIASYKGIQNRLKKDKEGLNSVTLVKDLLQQPLMNRHGKEHDPNALDQIMDKNEMIRMENYLKQKQSQREADYKLSSQQQSQLNSKRSGQPMQIYKTDNNMHKTQVELNMILDKVADDEDEYWGREINGQIPSEQPTDRQGGGFITNMYEQSLKNFSELVPPIEQSKLDFDDQ</sequence>
<proteinExistence type="predicted"/>
<reference evidence="3 4" key="1">
    <citation type="submission" date="2014-06" db="EMBL/GenBank/DDBJ databases">
        <authorList>
            <person name="Swart Estienne"/>
        </authorList>
    </citation>
    <scope>NUCLEOTIDE SEQUENCE [LARGE SCALE GENOMIC DNA]</scope>
    <source>
        <strain evidence="3 4">130c</strain>
    </source>
</reference>
<feature type="compositionally biased region" description="Basic and acidic residues" evidence="2">
    <location>
        <begin position="555"/>
        <end position="564"/>
    </location>
</feature>
<dbReference type="AlphaFoldDB" id="A0A078A540"/>